<dbReference type="EMBL" id="JAWZYT010005921">
    <property type="protein sequence ID" value="KAK4289271.1"/>
    <property type="molecule type" value="Genomic_DNA"/>
</dbReference>
<protein>
    <submittedName>
        <fullName evidence="2">Uncharacterized protein</fullName>
    </submittedName>
</protein>
<feature type="compositionally biased region" description="Low complexity" evidence="1">
    <location>
        <begin position="62"/>
        <end position="72"/>
    </location>
</feature>
<proteinExistence type="predicted"/>
<sequence>MARQEATEVEHNRIELVQCRARHRTDRRWKEFLGLQGRKGVGTDGIAPLACTCPHPTLSRTNLVTNPPTVTPRDSDKSSCGTGTIA</sequence>
<keyword evidence="3" id="KW-1185">Reference proteome</keyword>
<evidence type="ECO:0000313" key="3">
    <source>
        <dbReference type="Proteomes" id="UP001292094"/>
    </source>
</evidence>
<dbReference type="Proteomes" id="UP001292094">
    <property type="component" value="Unassembled WGS sequence"/>
</dbReference>
<evidence type="ECO:0000313" key="2">
    <source>
        <dbReference type="EMBL" id="KAK4289271.1"/>
    </source>
</evidence>
<feature type="region of interest" description="Disordered" evidence="1">
    <location>
        <begin position="62"/>
        <end position="86"/>
    </location>
</feature>
<evidence type="ECO:0000256" key="1">
    <source>
        <dbReference type="SAM" id="MobiDB-lite"/>
    </source>
</evidence>
<reference evidence="2" key="1">
    <citation type="submission" date="2023-11" db="EMBL/GenBank/DDBJ databases">
        <title>Genome assemblies of two species of porcelain crab, Petrolisthes cinctipes and Petrolisthes manimaculis (Anomura: Porcellanidae).</title>
        <authorList>
            <person name="Angst P."/>
        </authorList>
    </citation>
    <scope>NUCLEOTIDE SEQUENCE</scope>
    <source>
        <strain evidence="2">PB745_02</strain>
        <tissue evidence="2">Gill</tissue>
    </source>
</reference>
<comment type="caution">
    <text evidence="2">The sequence shown here is derived from an EMBL/GenBank/DDBJ whole genome shotgun (WGS) entry which is preliminary data.</text>
</comment>
<accession>A0AAE1NH30</accession>
<organism evidence="2 3">
    <name type="scientific">Petrolisthes manimaculis</name>
    <dbReference type="NCBI Taxonomy" id="1843537"/>
    <lineage>
        <taxon>Eukaryota</taxon>
        <taxon>Metazoa</taxon>
        <taxon>Ecdysozoa</taxon>
        <taxon>Arthropoda</taxon>
        <taxon>Crustacea</taxon>
        <taxon>Multicrustacea</taxon>
        <taxon>Malacostraca</taxon>
        <taxon>Eumalacostraca</taxon>
        <taxon>Eucarida</taxon>
        <taxon>Decapoda</taxon>
        <taxon>Pleocyemata</taxon>
        <taxon>Anomura</taxon>
        <taxon>Galatheoidea</taxon>
        <taxon>Porcellanidae</taxon>
        <taxon>Petrolisthes</taxon>
    </lineage>
</organism>
<gene>
    <name evidence="2" type="ORF">Pmani_037750</name>
</gene>
<dbReference type="AlphaFoldDB" id="A0AAE1NH30"/>
<name>A0AAE1NH30_9EUCA</name>